<accession>A0A0F9HIU3</accession>
<evidence type="ECO:0000313" key="1">
    <source>
        <dbReference type="EMBL" id="KKL81600.1"/>
    </source>
</evidence>
<dbReference type="AlphaFoldDB" id="A0A0F9HIU3"/>
<name>A0A0F9HIU3_9ZZZZ</name>
<gene>
    <name evidence="1" type="ORF">LCGC14_1993130</name>
</gene>
<organism evidence="1">
    <name type="scientific">marine sediment metagenome</name>
    <dbReference type="NCBI Taxonomy" id="412755"/>
    <lineage>
        <taxon>unclassified sequences</taxon>
        <taxon>metagenomes</taxon>
        <taxon>ecological metagenomes</taxon>
    </lineage>
</organism>
<dbReference type="InterPro" id="IPR008983">
    <property type="entry name" value="Tumour_necrosis_fac-like_dom"/>
</dbReference>
<reference evidence="1" key="1">
    <citation type="journal article" date="2015" name="Nature">
        <title>Complex archaea that bridge the gap between prokaryotes and eukaryotes.</title>
        <authorList>
            <person name="Spang A."/>
            <person name="Saw J.H."/>
            <person name="Jorgensen S.L."/>
            <person name="Zaremba-Niedzwiedzka K."/>
            <person name="Martijn J."/>
            <person name="Lind A.E."/>
            <person name="van Eijk R."/>
            <person name="Schleper C."/>
            <person name="Guy L."/>
            <person name="Ettema T.J."/>
        </authorList>
    </citation>
    <scope>NUCLEOTIDE SEQUENCE</scope>
</reference>
<dbReference type="EMBL" id="LAZR01022518">
    <property type="protein sequence ID" value="KKL81600.1"/>
    <property type="molecule type" value="Genomic_DNA"/>
</dbReference>
<dbReference type="Gene3D" id="2.60.120.40">
    <property type="match status" value="1"/>
</dbReference>
<proteinExistence type="predicted"/>
<comment type="caution">
    <text evidence="1">The sequence shown here is derived from an EMBL/GenBank/DDBJ whole genome shotgun (WGS) entry which is preliminary data.</text>
</comment>
<protein>
    <recommendedName>
        <fullName evidence="2">C1q domain-containing protein</fullName>
    </recommendedName>
</protein>
<sequence>MPNLIKLSGTLHRARIWQSINQSIANDVDVKINYNTVDFDIGGITDISNSKIIIKKEGYYRMTAFHQITAGSVSAKYIQKIFINGVQVGAGGNAQSITETPSPGVTVTKLLQVDDVVEGYVFQGTASNKALVASQSKVYLEVDKLL</sequence>
<evidence type="ECO:0008006" key="2">
    <source>
        <dbReference type="Google" id="ProtNLM"/>
    </source>
</evidence>